<dbReference type="AlphaFoldDB" id="A0A6G4U4L5"/>
<keyword evidence="3" id="KW-1133">Transmembrane helix</keyword>
<keyword evidence="2" id="KW-0804">Transcription</keyword>
<evidence type="ECO:0000256" key="2">
    <source>
        <dbReference type="ARBA" id="ARBA00023163"/>
    </source>
</evidence>
<feature type="transmembrane region" description="Helical" evidence="3">
    <location>
        <begin position="90"/>
        <end position="110"/>
    </location>
</feature>
<feature type="domain" description="Putative zinc-finger" evidence="4">
    <location>
        <begin position="4"/>
        <end position="35"/>
    </location>
</feature>
<keyword evidence="1" id="KW-0805">Transcription regulation</keyword>
<dbReference type="RefSeq" id="WP_165239584.1">
    <property type="nucleotide sequence ID" value="NZ_JAAKZV010000091.1"/>
</dbReference>
<proteinExistence type="predicted"/>
<dbReference type="InterPro" id="IPR041916">
    <property type="entry name" value="Anti_sigma_zinc_sf"/>
</dbReference>
<protein>
    <submittedName>
        <fullName evidence="5">Zf-HC2 domain-containing protein</fullName>
    </submittedName>
</protein>
<evidence type="ECO:0000313" key="5">
    <source>
        <dbReference type="EMBL" id="NGN66318.1"/>
    </source>
</evidence>
<dbReference type="Pfam" id="PF13490">
    <property type="entry name" value="zf-HC2"/>
    <property type="match status" value="1"/>
</dbReference>
<accession>A0A6G4U4L5</accession>
<keyword evidence="3" id="KW-0472">Membrane</keyword>
<keyword evidence="3" id="KW-0812">Transmembrane</keyword>
<evidence type="ECO:0000256" key="3">
    <source>
        <dbReference type="SAM" id="Phobius"/>
    </source>
</evidence>
<name>A0A6G4U4L5_9ACTN</name>
<dbReference type="Proteomes" id="UP000481583">
    <property type="component" value="Unassembled WGS sequence"/>
</dbReference>
<evidence type="ECO:0000256" key="1">
    <source>
        <dbReference type="ARBA" id="ARBA00023015"/>
    </source>
</evidence>
<organism evidence="5 6">
    <name type="scientific">Streptomyces coryli</name>
    <dbReference type="NCBI Taxonomy" id="1128680"/>
    <lineage>
        <taxon>Bacteria</taxon>
        <taxon>Bacillati</taxon>
        <taxon>Actinomycetota</taxon>
        <taxon>Actinomycetes</taxon>
        <taxon>Kitasatosporales</taxon>
        <taxon>Streptomycetaceae</taxon>
        <taxon>Streptomyces</taxon>
    </lineage>
</organism>
<dbReference type="InterPro" id="IPR027383">
    <property type="entry name" value="Znf_put"/>
</dbReference>
<dbReference type="Gene3D" id="1.10.10.1320">
    <property type="entry name" value="Anti-sigma factor, zinc-finger domain"/>
    <property type="match status" value="1"/>
</dbReference>
<dbReference type="EMBL" id="JAAKZV010000091">
    <property type="protein sequence ID" value="NGN66318.1"/>
    <property type="molecule type" value="Genomic_DNA"/>
</dbReference>
<evidence type="ECO:0000313" key="6">
    <source>
        <dbReference type="Proteomes" id="UP000481583"/>
    </source>
</evidence>
<keyword evidence="6" id="KW-1185">Reference proteome</keyword>
<comment type="caution">
    <text evidence="5">The sequence shown here is derived from an EMBL/GenBank/DDBJ whole genome shotgun (WGS) entry which is preliminary data.</text>
</comment>
<gene>
    <name evidence="5" type="ORF">G5C51_20755</name>
</gene>
<reference evidence="5 6" key="1">
    <citation type="submission" date="2020-02" db="EMBL/GenBank/DDBJ databases">
        <title>Whole-genome analyses of novel actinobacteria.</title>
        <authorList>
            <person name="Sahin N."/>
        </authorList>
    </citation>
    <scope>NUCLEOTIDE SEQUENCE [LARGE SCALE GENOMIC DNA]</scope>
    <source>
        <strain evidence="5 6">A7024</strain>
    </source>
</reference>
<evidence type="ECO:0000259" key="4">
    <source>
        <dbReference type="Pfam" id="PF13490"/>
    </source>
</evidence>
<sequence>MTTAHADVGAYVLGVLDDADAARFEEHLAECAQCAAQLDELLPVAHLLGEAAPPGGPEAAAIAAPPGPVLLDRLLGEVAGERHRRRSRRMWLVAAAAALLIGVPLGTYAVTSEDGGGHVSAAQEMFDDGEKHRGVDEATHADATVSLLKKSWGTHVALKLGGVQGPLECDLVAVGKDGERQTVTTWSVPAAGYGEVHGDMKSEPLLTHGGTGLARKDIDRFEVRTLDGRKLVTVPL</sequence>